<comment type="caution">
    <text evidence="2">The sequence shown here is derived from an EMBL/GenBank/DDBJ whole genome shotgun (WGS) entry which is preliminary data.</text>
</comment>
<reference evidence="2 3" key="1">
    <citation type="submission" date="2019-03" db="EMBL/GenBank/DDBJ databases">
        <authorList>
            <person name="Kim M.K.M."/>
        </authorList>
    </citation>
    <scope>NUCLEOTIDE SEQUENCE [LARGE SCALE GENOMIC DNA]</scope>
    <source>
        <strain evidence="2 3">18JY21-1</strain>
    </source>
</reference>
<dbReference type="AlphaFoldDB" id="A0A4V2WMN5"/>
<evidence type="ECO:0000313" key="3">
    <source>
        <dbReference type="Proteomes" id="UP000295418"/>
    </source>
</evidence>
<keyword evidence="1" id="KW-1133">Transmembrane helix</keyword>
<feature type="transmembrane region" description="Helical" evidence="1">
    <location>
        <begin position="63"/>
        <end position="84"/>
    </location>
</feature>
<sequence length="114" mass="13371">MYNKGLTVLIAGLFLFITYALRETIEIPFLFIYLVVVNIIGFSIMLSDKNKAKRRVRRVPEQVLFRIAAIGGGIGSLIGMNSAHHKTKKWYFRFFIPFFIVVDYAWVLYWYLLK</sequence>
<protein>
    <submittedName>
        <fullName evidence="2">DUF1294 domain-containing protein</fullName>
    </submittedName>
</protein>
<evidence type="ECO:0000256" key="1">
    <source>
        <dbReference type="SAM" id="Phobius"/>
    </source>
</evidence>
<feature type="transmembrane region" description="Helical" evidence="1">
    <location>
        <begin position="90"/>
        <end position="112"/>
    </location>
</feature>
<keyword evidence="3" id="KW-1185">Reference proteome</keyword>
<dbReference type="Pfam" id="PF06961">
    <property type="entry name" value="DUF1294"/>
    <property type="match status" value="1"/>
</dbReference>
<feature type="transmembrane region" description="Helical" evidence="1">
    <location>
        <begin position="30"/>
        <end position="47"/>
    </location>
</feature>
<dbReference type="InterPro" id="IPR010718">
    <property type="entry name" value="DUF1294"/>
</dbReference>
<accession>A0A4V2WMN5</accession>
<keyword evidence="1" id="KW-0472">Membrane</keyword>
<dbReference type="OrthoDB" id="1698854at2"/>
<organism evidence="2 3">
    <name type="scientific">Paenibacillus albiflavus</name>
    <dbReference type="NCBI Taxonomy" id="2545760"/>
    <lineage>
        <taxon>Bacteria</taxon>
        <taxon>Bacillati</taxon>
        <taxon>Bacillota</taxon>
        <taxon>Bacilli</taxon>
        <taxon>Bacillales</taxon>
        <taxon>Paenibacillaceae</taxon>
        <taxon>Paenibacillus</taxon>
    </lineage>
</organism>
<keyword evidence="1" id="KW-0812">Transmembrane</keyword>
<evidence type="ECO:0000313" key="2">
    <source>
        <dbReference type="EMBL" id="TCZ71065.1"/>
    </source>
</evidence>
<dbReference type="EMBL" id="SKFG01000042">
    <property type="protein sequence ID" value="TCZ71065.1"/>
    <property type="molecule type" value="Genomic_DNA"/>
</dbReference>
<gene>
    <name evidence="2" type="ORF">E0485_22815</name>
</gene>
<name>A0A4V2WMN5_9BACL</name>
<dbReference type="Proteomes" id="UP000295418">
    <property type="component" value="Unassembled WGS sequence"/>
</dbReference>
<dbReference type="RefSeq" id="WP_132420357.1">
    <property type="nucleotide sequence ID" value="NZ_SKFG01000042.1"/>
</dbReference>
<proteinExistence type="predicted"/>